<dbReference type="GO" id="GO:0001508">
    <property type="term" value="P:action potential"/>
    <property type="evidence" value="ECO:0007669"/>
    <property type="project" value="TreeGrafter"/>
</dbReference>
<dbReference type="Gene3D" id="3.30.710.10">
    <property type="entry name" value="Potassium Channel Kv1.1, Chain A"/>
    <property type="match status" value="1"/>
</dbReference>
<evidence type="ECO:0000259" key="15">
    <source>
        <dbReference type="PROSITE" id="PS50222"/>
    </source>
</evidence>
<dbReference type="PANTHER" id="PTHR11537:SF254">
    <property type="entry name" value="POTASSIUM VOLTAGE-GATED CHANNEL PROTEIN SHAB"/>
    <property type="match status" value="1"/>
</dbReference>
<evidence type="ECO:0000256" key="12">
    <source>
        <dbReference type="ARBA" id="ARBA00023303"/>
    </source>
</evidence>
<dbReference type="InterPro" id="IPR002048">
    <property type="entry name" value="EF_hand_dom"/>
</dbReference>
<keyword evidence="11 14" id="KW-0472">Membrane</keyword>
<evidence type="ECO:0000256" key="4">
    <source>
        <dbReference type="ARBA" id="ARBA00022692"/>
    </source>
</evidence>
<keyword evidence="2" id="KW-0813">Transport</keyword>
<accession>A0A7S0E1X4</accession>
<dbReference type="Pfam" id="PF13499">
    <property type="entry name" value="EF-hand_7"/>
    <property type="match status" value="1"/>
</dbReference>
<feature type="transmembrane region" description="Helical" evidence="14">
    <location>
        <begin position="378"/>
        <end position="406"/>
    </location>
</feature>
<dbReference type="Gene3D" id="1.20.120.350">
    <property type="entry name" value="Voltage-gated potassium channels. Chain C"/>
    <property type="match status" value="1"/>
</dbReference>
<organism evidence="16">
    <name type="scientific">Hanusia phi</name>
    <dbReference type="NCBI Taxonomy" id="3032"/>
    <lineage>
        <taxon>Eukaryota</taxon>
        <taxon>Cryptophyceae</taxon>
        <taxon>Pyrenomonadales</taxon>
        <taxon>Geminigeraceae</taxon>
        <taxon>Hanusia</taxon>
    </lineage>
</organism>
<dbReference type="PRINTS" id="PR01491">
    <property type="entry name" value="KVCHANNEL"/>
</dbReference>
<keyword evidence="7" id="KW-0851">Voltage-gated channel</keyword>
<comment type="subcellular location">
    <subcellularLocation>
        <location evidence="1">Membrane</location>
        <topology evidence="1">Multi-pass membrane protein</topology>
    </subcellularLocation>
</comment>
<keyword evidence="5" id="KW-0631">Potassium channel</keyword>
<dbReference type="InterPro" id="IPR011992">
    <property type="entry name" value="EF-hand-dom_pair"/>
</dbReference>
<dbReference type="PRINTS" id="PR00169">
    <property type="entry name" value="KCHANNEL"/>
</dbReference>
<keyword evidence="10" id="KW-0406">Ion transport</keyword>
<evidence type="ECO:0000256" key="7">
    <source>
        <dbReference type="ARBA" id="ARBA00022882"/>
    </source>
</evidence>
<keyword evidence="6" id="KW-0106">Calcium</keyword>
<dbReference type="SUPFAM" id="SSF47473">
    <property type="entry name" value="EF-hand"/>
    <property type="match status" value="1"/>
</dbReference>
<evidence type="ECO:0000256" key="14">
    <source>
        <dbReference type="SAM" id="Phobius"/>
    </source>
</evidence>
<evidence type="ECO:0000313" key="16">
    <source>
        <dbReference type="EMBL" id="CAD8469922.1"/>
    </source>
</evidence>
<dbReference type="FunFam" id="1.10.287.70:FF:000028">
    <property type="entry name" value="potassium voltage-gated channel subfamily D member 3"/>
    <property type="match status" value="1"/>
</dbReference>
<dbReference type="SMART" id="SM00225">
    <property type="entry name" value="BTB"/>
    <property type="match status" value="1"/>
</dbReference>
<reference evidence="16" key="1">
    <citation type="submission" date="2021-01" db="EMBL/GenBank/DDBJ databases">
        <authorList>
            <person name="Corre E."/>
            <person name="Pelletier E."/>
            <person name="Niang G."/>
            <person name="Scheremetjew M."/>
            <person name="Finn R."/>
            <person name="Kale V."/>
            <person name="Holt S."/>
            <person name="Cochrane G."/>
            <person name="Meng A."/>
            <person name="Brown T."/>
            <person name="Cohen L."/>
        </authorList>
    </citation>
    <scope>NUCLEOTIDE SEQUENCE</scope>
    <source>
        <strain evidence="16">CCMP325</strain>
    </source>
</reference>
<dbReference type="SMART" id="SM00054">
    <property type="entry name" value="EFh"/>
    <property type="match status" value="2"/>
</dbReference>
<dbReference type="Pfam" id="PF00520">
    <property type="entry name" value="Ion_trans"/>
    <property type="match status" value="1"/>
</dbReference>
<dbReference type="GO" id="GO:0051260">
    <property type="term" value="P:protein homooligomerization"/>
    <property type="evidence" value="ECO:0007669"/>
    <property type="project" value="InterPro"/>
</dbReference>
<dbReference type="Pfam" id="PF02214">
    <property type="entry name" value="BTB_2"/>
    <property type="match status" value="1"/>
</dbReference>
<dbReference type="GO" id="GO:0005509">
    <property type="term" value="F:calcium ion binding"/>
    <property type="evidence" value="ECO:0007669"/>
    <property type="project" value="InterPro"/>
</dbReference>
<evidence type="ECO:0000256" key="13">
    <source>
        <dbReference type="SAM" id="MobiDB-lite"/>
    </source>
</evidence>
<dbReference type="InterPro" id="IPR011333">
    <property type="entry name" value="SKP1/BTB/POZ_sf"/>
</dbReference>
<feature type="transmembrane region" description="Helical" evidence="14">
    <location>
        <begin position="306"/>
        <end position="326"/>
    </location>
</feature>
<evidence type="ECO:0000256" key="8">
    <source>
        <dbReference type="ARBA" id="ARBA00022958"/>
    </source>
</evidence>
<feature type="transmembrane region" description="Helical" evidence="14">
    <location>
        <begin position="210"/>
        <end position="231"/>
    </location>
</feature>
<dbReference type="InterPro" id="IPR028325">
    <property type="entry name" value="VG_K_chnl"/>
</dbReference>
<keyword evidence="3" id="KW-0633">Potassium transport</keyword>
<dbReference type="InterPro" id="IPR005821">
    <property type="entry name" value="Ion_trans_dom"/>
</dbReference>
<feature type="transmembrane region" description="Helical" evidence="14">
    <location>
        <begin position="172"/>
        <end position="190"/>
    </location>
</feature>
<keyword evidence="4 14" id="KW-0812">Transmembrane</keyword>
<feature type="region of interest" description="Disordered" evidence="13">
    <location>
        <begin position="1"/>
        <end position="37"/>
    </location>
</feature>
<dbReference type="GO" id="GO:0005249">
    <property type="term" value="F:voltage-gated potassium channel activity"/>
    <property type="evidence" value="ECO:0007669"/>
    <property type="project" value="InterPro"/>
</dbReference>
<dbReference type="Gene3D" id="1.10.287.70">
    <property type="match status" value="1"/>
</dbReference>
<dbReference type="SUPFAM" id="SSF54695">
    <property type="entry name" value="POZ domain"/>
    <property type="match status" value="1"/>
</dbReference>
<evidence type="ECO:0000256" key="5">
    <source>
        <dbReference type="ARBA" id="ARBA00022826"/>
    </source>
</evidence>
<dbReference type="PROSITE" id="PS50222">
    <property type="entry name" value="EF_HAND_2"/>
    <property type="match status" value="2"/>
</dbReference>
<dbReference type="InterPro" id="IPR003968">
    <property type="entry name" value="K_chnl_volt-dep_Kv"/>
</dbReference>
<dbReference type="InterPro" id="IPR003131">
    <property type="entry name" value="T1-type_BTB"/>
</dbReference>
<dbReference type="InterPro" id="IPR000210">
    <property type="entry name" value="BTB/POZ_dom"/>
</dbReference>
<dbReference type="EMBL" id="HBEO01003804">
    <property type="protein sequence ID" value="CAD8469922.1"/>
    <property type="molecule type" value="Transcribed_RNA"/>
</dbReference>
<dbReference type="SUPFAM" id="SSF81324">
    <property type="entry name" value="Voltage-gated potassium channels"/>
    <property type="match status" value="1"/>
</dbReference>
<name>A0A7S0E1X4_9CRYP</name>
<dbReference type="Gene3D" id="1.10.238.10">
    <property type="entry name" value="EF-hand"/>
    <property type="match status" value="1"/>
</dbReference>
<keyword evidence="12" id="KW-0407">Ion channel</keyword>
<dbReference type="InterPro" id="IPR027359">
    <property type="entry name" value="Volt_channel_dom_sf"/>
</dbReference>
<evidence type="ECO:0000256" key="3">
    <source>
        <dbReference type="ARBA" id="ARBA00022538"/>
    </source>
</evidence>
<feature type="domain" description="EF-hand" evidence="15">
    <location>
        <begin position="490"/>
        <end position="525"/>
    </location>
</feature>
<protein>
    <recommendedName>
        <fullName evidence="15">EF-hand domain-containing protein</fullName>
    </recommendedName>
</protein>
<proteinExistence type="predicted"/>
<evidence type="ECO:0000256" key="11">
    <source>
        <dbReference type="ARBA" id="ARBA00023136"/>
    </source>
</evidence>
<dbReference type="InterPro" id="IPR018247">
    <property type="entry name" value="EF_Hand_1_Ca_BS"/>
</dbReference>
<dbReference type="GO" id="GO:0008076">
    <property type="term" value="C:voltage-gated potassium channel complex"/>
    <property type="evidence" value="ECO:0007669"/>
    <property type="project" value="InterPro"/>
</dbReference>
<keyword evidence="8" id="KW-0630">Potassium</keyword>
<feature type="domain" description="EF-hand" evidence="15">
    <location>
        <begin position="454"/>
        <end position="489"/>
    </location>
</feature>
<dbReference type="PROSITE" id="PS00018">
    <property type="entry name" value="EF_HAND_1"/>
    <property type="match status" value="2"/>
</dbReference>
<evidence type="ECO:0000256" key="9">
    <source>
        <dbReference type="ARBA" id="ARBA00022989"/>
    </source>
</evidence>
<keyword evidence="9 14" id="KW-1133">Transmembrane helix</keyword>
<dbReference type="AlphaFoldDB" id="A0A7S0E1X4"/>
<gene>
    <name evidence="16" type="ORF">HPHI1048_LOCUS2723</name>
</gene>
<sequence>MTSCSNESESSIDEDSAGVPQAHHAREHLQQGNSSILPRRRSSLVDERIVTIDCGGTIHKTYISTLKRLPRTLLYRLAAEGGVLDRSGFLFLDRNPLAFHAIMNYYRTDRLEPPHGMSEQSWQEELDFYNISSPTPKLSEGEQDNVEDLYHGFRKKMWLFFENPESSIWAKAYSFVSLSVVLLASANFVVDSLPELRVTSDSSDYWNNVVSIVEAFCIIFSSVEVAVRFALSMQKSLFFKDSLNIIDVASVLPWYIDLVLLRSNFSGLVVLRVVRLIKIFRIFRIGRYSEGLRILIYTIRQSKSELGVLFLMLAIAVVLYGSILHLSEFSDCLGKDPPEYCEDRKNFESIPKSMWWAVVTLTTVGYGDVIPQTGTGKFFASLCVVTGVLMLSGPISVLSNTFGYRYEEMRKSRKKKQTLEIERRNMLLLEAARGKLAFGKLIKNMLQEEVNYEAYEKLVRGVFEKIDRDNSRILEKHELKEALQLLGLNLSDEGVEMFLTEYDADGDGYLNPTEFLLFATSVALDSDDTLNEDMQAMLQTVMERHGKDLGLIEQSNQTVQKAKKNQVIPTD</sequence>
<evidence type="ECO:0000256" key="10">
    <source>
        <dbReference type="ARBA" id="ARBA00023065"/>
    </source>
</evidence>
<dbReference type="PANTHER" id="PTHR11537">
    <property type="entry name" value="VOLTAGE-GATED POTASSIUM CHANNEL"/>
    <property type="match status" value="1"/>
</dbReference>
<dbReference type="CDD" id="cd00051">
    <property type="entry name" value="EFh"/>
    <property type="match status" value="1"/>
</dbReference>
<evidence type="ECO:0000256" key="2">
    <source>
        <dbReference type="ARBA" id="ARBA00022448"/>
    </source>
</evidence>
<evidence type="ECO:0000256" key="1">
    <source>
        <dbReference type="ARBA" id="ARBA00004141"/>
    </source>
</evidence>
<evidence type="ECO:0000256" key="6">
    <source>
        <dbReference type="ARBA" id="ARBA00022837"/>
    </source>
</evidence>